<protein>
    <recommendedName>
        <fullName evidence="3">PqqD family protein</fullName>
    </recommendedName>
</protein>
<dbReference type="AlphaFoldDB" id="A0A4Q9KIQ4"/>
<gene>
    <name evidence="1" type="ORF">ET989_01815</name>
</gene>
<dbReference type="EMBL" id="SDMQ01000001">
    <property type="protein sequence ID" value="TBT88697.1"/>
    <property type="molecule type" value="Genomic_DNA"/>
</dbReference>
<evidence type="ECO:0000313" key="1">
    <source>
        <dbReference type="EMBL" id="TBT88697.1"/>
    </source>
</evidence>
<name>A0A4Q9KIQ4_9ACTN</name>
<sequence length="88" mass="9318">MTVHAVPVVDRLERDGRTLLLLERRVVELSPLGLAAYDAVSEPLTVPELTEVLVGLFGSPPEGDASEGVQRLVDELVSLGLLTAEGLG</sequence>
<dbReference type="RefSeq" id="WP_131166825.1">
    <property type="nucleotide sequence ID" value="NZ_SDMQ01000001.1"/>
</dbReference>
<organism evidence="1 2">
    <name type="scientific">Propioniciclava sinopodophylli</name>
    <dbReference type="NCBI Taxonomy" id="1837344"/>
    <lineage>
        <taxon>Bacteria</taxon>
        <taxon>Bacillati</taxon>
        <taxon>Actinomycetota</taxon>
        <taxon>Actinomycetes</taxon>
        <taxon>Propionibacteriales</taxon>
        <taxon>Propionibacteriaceae</taxon>
        <taxon>Propioniciclava</taxon>
    </lineage>
</organism>
<proteinExistence type="predicted"/>
<reference evidence="1 2" key="1">
    <citation type="submission" date="2019-01" db="EMBL/GenBank/DDBJ databases">
        <title>Lactibacter flavus gen. nov., sp. nov., a novel bacterium of the family Propionibacteriaceae isolated from raw milk and dairy products.</title>
        <authorList>
            <person name="Huptas C."/>
            <person name="Wenning M."/>
            <person name="Breitenwieser F."/>
            <person name="Doll E."/>
            <person name="Von Neubeck M."/>
            <person name="Busse H.-J."/>
            <person name="Scherer S."/>
        </authorList>
    </citation>
    <scope>NUCLEOTIDE SEQUENCE [LARGE SCALE GENOMIC DNA]</scope>
    <source>
        <strain evidence="1 2">KCTC 33808</strain>
    </source>
</reference>
<accession>A0A4Q9KIQ4</accession>
<dbReference type="Proteomes" id="UP000292373">
    <property type="component" value="Unassembled WGS sequence"/>
</dbReference>
<evidence type="ECO:0000313" key="2">
    <source>
        <dbReference type="Proteomes" id="UP000292373"/>
    </source>
</evidence>
<comment type="caution">
    <text evidence="1">The sequence shown here is derived from an EMBL/GenBank/DDBJ whole genome shotgun (WGS) entry which is preliminary data.</text>
</comment>
<keyword evidence="2" id="KW-1185">Reference proteome</keyword>
<evidence type="ECO:0008006" key="3">
    <source>
        <dbReference type="Google" id="ProtNLM"/>
    </source>
</evidence>